<comment type="subunit">
    <text evidence="9">eIF4F is a multi-subunit complex, the composition of which varies with external and internal environmental conditions. It is composed of at least EIF4A, EIF4E and EIF4G.</text>
</comment>
<evidence type="ECO:0000313" key="16">
    <source>
        <dbReference type="Proteomes" id="UP000325081"/>
    </source>
</evidence>
<dbReference type="Gene3D" id="3.40.50.300">
    <property type="entry name" value="P-loop containing nucleotide triphosphate hydrolases"/>
    <property type="match status" value="2"/>
</dbReference>
<gene>
    <name evidence="15" type="ORF">STAS_06207</name>
</gene>
<dbReference type="GO" id="GO:0003743">
    <property type="term" value="F:translation initiation factor activity"/>
    <property type="evidence" value="ECO:0007669"/>
    <property type="project" value="UniProtKB-KW"/>
</dbReference>
<dbReference type="Proteomes" id="UP000325081">
    <property type="component" value="Unassembled WGS sequence"/>
</dbReference>
<keyword evidence="4" id="KW-0378">Hydrolase</keyword>
<keyword evidence="5 15" id="KW-0347">Helicase</keyword>
<dbReference type="SMART" id="SM00490">
    <property type="entry name" value="HELICc"/>
    <property type="match status" value="1"/>
</dbReference>
<comment type="caution">
    <text evidence="15">The sequence shown here is derived from an EMBL/GenBank/DDBJ whole genome shotgun (WGS) entry which is preliminary data.</text>
</comment>
<organism evidence="15 16">
    <name type="scientific">Striga asiatica</name>
    <name type="common">Asiatic witchweed</name>
    <name type="synonym">Buchnera asiatica</name>
    <dbReference type="NCBI Taxonomy" id="4170"/>
    <lineage>
        <taxon>Eukaryota</taxon>
        <taxon>Viridiplantae</taxon>
        <taxon>Streptophyta</taxon>
        <taxon>Embryophyta</taxon>
        <taxon>Tracheophyta</taxon>
        <taxon>Spermatophyta</taxon>
        <taxon>Magnoliopsida</taxon>
        <taxon>eudicotyledons</taxon>
        <taxon>Gunneridae</taxon>
        <taxon>Pentapetalae</taxon>
        <taxon>asterids</taxon>
        <taxon>lamiids</taxon>
        <taxon>Lamiales</taxon>
        <taxon>Orobanchaceae</taxon>
        <taxon>Buchnereae</taxon>
        <taxon>Striga</taxon>
    </lineage>
</organism>
<proteinExistence type="predicted"/>
<keyword evidence="16" id="KW-1185">Reference proteome</keyword>
<sequence length="429" mass="48514">MAAAIQRGGGARRAMEENDAKLVFETSKGVEPIMSFDEMGIKDDLLRGIYNYGFEKPSAIQQRAVLPIISGRDVIAQAQSGTGKTSMIALAVCQIVDTKSSEYVFRARMSCNLNSSVVVWVFSLVQALIVSPTRELAAQTEKVILAIGDYINIQAHACIGGKSVGEDIRKLEHGVQVVSGTPGRVCDMIKRRTLRTRSIKLLILDESDEMLSRGFKDQIYDVYRYLPPELQVVLISATLPNEILEMTSKFMTDPVRILVKRDELTLEGIKQFFVAVEREEWKFDTLCDLYDTLTITQAVIFCNTKRKVDWLTAKMRENNFTVSSMHGDMPQKERDAIMDEFRSGQTRVLITTDVWARGIDVQQVSLVINYDLPNNRELYIHRIGRSGRFGRKGVAINFVKSDDIKILRDIEQYYSTQIDEMPMNVADLI</sequence>
<dbReference type="InterPro" id="IPR011545">
    <property type="entry name" value="DEAD/DEAH_box_helicase_dom"/>
</dbReference>
<evidence type="ECO:0000313" key="15">
    <source>
        <dbReference type="EMBL" id="GER30265.1"/>
    </source>
</evidence>
<dbReference type="CDD" id="cd18787">
    <property type="entry name" value="SF2_C_DEAD"/>
    <property type="match status" value="1"/>
</dbReference>
<evidence type="ECO:0000259" key="12">
    <source>
        <dbReference type="PROSITE" id="PS51192"/>
    </source>
</evidence>
<reference evidence="16" key="1">
    <citation type="journal article" date="2019" name="Curr. Biol.">
        <title>Genome Sequence of Striga asiatica Provides Insight into the Evolution of Plant Parasitism.</title>
        <authorList>
            <person name="Yoshida S."/>
            <person name="Kim S."/>
            <person name="Wafula E.K."/>
            <person name="Tanskanen J."/>
            <person name="Kim Y.M."/>
            <person name="Honaas L."/>
            <person name="Yang Z."/>
            <person name="Spallek T."/>
            <person name="Conn C.E."/>
            <person name="Ichihashi Y."/>
            <person name="Cheong K."/>
            <person name="Cui S."/>
            <person name="Der J.P."/>
            <person name="Gundlach H."/>
            <person name="Jiao Y."/>
            <person name="Hori C."/>
            <person name="Ishida J.K."/>
            <person name="Kasahara H."/>
            <person name="Kiba T."/>
            <person name="Kim M.S."/>
            <person name="Koo N."/>
            <person name="Laohavisit A."/>
            <person name="Lee Y.H."/>
            <person name="Lumba S."/>
            <person name="McCourt P."/>
            <person name="Mortimer J.C."/>
            <person name="Mutuku J.M."/>
            <person name="Nomura T."/>
            <person name="Sasaki-Sekimoto Y."/>
            <person name="Seto Y."/>
            <person name="Wang Y."/>
            <person name="Wakatake T."/>
            <person name="Sakakibara H."/>
            <person name="Demura T."/>
            <person name="Yamaguchi S."/>
            <person name="Yoneyama K."/>
            <person name="Manabe R.I."/>
            <person name="Nelson D.C."/>
            <person name="Schulman A.H."/>
            <person name="Timko M.P."/>
            <person name="dePamphilis C.W."/>
            <person name="Choi D."/>
            <person name="Shirasu K."/>
        </authorList>
    </citation>
    <scope>NUCLEOTIDE SEQUENCE [LARGE SCALE GENOMIC DNA]</scope>
    <source>
        <strain evidence="16">cv. UVA1</strain>
    </source>
</reference>
<dbReference type="Pfam" id="PF00270">
    <property type="entry name" value="DEAD"/>
    <property type="match status" value="1"/>
</dbReference>
<comment type="catalytic activity">
    <reaction evidence="10">
        <text>ATP + H2O = ADP + phosphate + H(+)</text>
        <dbReference type="Rhea" id="RHEA:13065"/>
        <dbReference type="ChEBI" id="CHEBI:15377"/>
        <dbReference type="ChEBI" id="CHEBI:15378"/>
        <dbReference type="ChEBI" id="CHEBI:30616"/>
        <dbReference type="ChEBI" id="CHEBI:43474"/>
        <dbReference type="ChEBI" id="CHEBI:456216"/>
        <dbReference type="EC" id="3.6.4.13"/>
    </reaction>
</comment>
<evidence type="ECO:0000256" key="5">
    <source>
        <dbReference type="ARBA" id="ARBA00022806"/>
    </source>
</evidence>
<dbReference type="PANTHER" id="PTHR47958">
    <property type="entry name" value="ATP-DEPENDENT RNA HELICASE DBP3"/>
    <property type="match status" value="1"/>
</dbReference>
<evidence type="ECO:0000259" key="13">
    <source>
        <dbReference type="PROSITE" id="PS51194"/>
    </source>
</evidence>
<evidence type="ECO:0000256" key="3">
    <source>
        <dbReference type="ARBA" id="ARBA00022741"/>
    </source>
</evidence>
<evidence type="ECO:0000256" key="2">
    <source>
        <dbReference type="ARBA" id="ARBA00022540"/>
    </source>
</evidence>
<keyword evidence="8" id="KW-0648">Protein biosynthesis</keyword>
<dbReference type="GO" id="GO:0003723">
    <property type="term" value="F:RNA binding"/>
    <property type="evidence" value="ECO:0007669"/>
    <property type="project" value="UniProtKB-KW"/>
</dbReference>
<dbReference type="GO" id="GO:0003724">
    <property type="term" value="F:RNA helicase activity"/>
    <property type="evidence" value="ECO:0007669"/>
    <property type="project" value="UniProtKB-EC"/>
</dbReference>
<dbReference type="FunFam" id="3.40.50.300:FF:000031">
    <property type="entry name" value="Eukaryotic initiation factor 4A-III"/>
    <property type="match status" value="1"/>
</dbReference>
<dbReference type="InterPro" id="IPR001650">
    <property type="entry name" value="Helicase_C-like"/>
</dbReference>
<dbReference type="SUPFAM" id="SSF52540">
    <property type="entry name" value="P-loop containing nucleoside triphosphate hydrolases"/>
    <property type="match status" value="1"/>
</dbReference>
<dbReference type="InterPro" id="IPR014001">
    <property type="entry name" value="Helicase_ATP-bd"/>
</dbReference>
<feature type="domain" description="DEAD-box RNA helicase Q" evidence="14">
    <location>
        <begin position="34"/>
        <end position="62"/>
    </location>
</feature>
<dbReference type="PROSITE" id="PS51194">
    <property type="entry name" value="HELICASE_CTER"/>
    <property type="match status" value="1"/>
</dbReference>
<evidence type="ECO:0000256" key="11">
    <source>
        <dbReference type="PROSITE-ProRule" id="PRU00552"/>
    </source>
</evidence>
<dbReference type="PROSITE" id="PS51195">
    <property type="entry name" value="Q_MOTIF"/>
    <property type="match status" value="1"/>
</dbReference>
<feature type="domain" description="Helicase C-terminal" evidence="13">
    <location>
        <begin position="268"/>
        <end position="429"/>
    </location>
</feature>
<feature type="short sequence motif" description="Q motif" evidence="11">
    <location>
        <begin position="34"/>
        <end position="62"/>
    </location>
</feature>
<evidence type="ECO:0000256" key="8">
    <source>
        <dbReference type="ARBA" id="ARBA00022917"/>
    </source>
</evidence>
<dbReference type="SMART" id="SM00487">
    <property type="entry name" value="DEXDc"/>
    <property type="match status" value="1"/>
</dbReference>
<accession>A0A5A7PBH6</accession>
<dbReference type="AlphaFoldDB" id="A0A5A7PBH6"/>
<name>A0A5A7PBH6_STRAF</name>
<dbReference type="EC" id="3.6.4.13" evidence="1"/>
<dbReference type="Pfam" id="PF00271">
    <property type="entry name" value="Helicase_C"/>
    <property type="match status" value="1"/>
</dbReference>
<keyword evidence="2" id="KW-0396">Initiation factor</keyword>
<evidence type="ECO:0000256" key="7">
    <source>
        <dbReference type="ARBA" id="ARBA00022884"/>
    </source>
</evidence>
<keyword evidence="3" id="KW-0547">Nucleotide-binding</keyword>
<protein>
    <recommendedName>
        <fullName evidence="1">RNA helicase</fullName>
        <ecNumber evidence="1">3.6.4.13</ecNumber>
    </recommendedName>
</protein>
<dbReference type="InterPro" id="IPR027417">
    <property type="entry name" value="P-loop_NTPase"/>
</dbReference>
<evidence type="ECO:0000256" key="6">
    <source>
        <dbReference type="ARBA" id="ARBA00022840"/>
    </source>
</evidence>
<dbReference type="PROSITE" id="PS51192">
    <property type="entry name" value="HELICASE_ATP_BIND_1"/>
    <property type="match status" value="1"/>
</dbReference>
<dbReference type="GO" id="GO:0016787">
    <property type="term" value="F:hydrolase activity"/>
    <property type="evidence" value="ECO:0007669"/>
    <property type="project" value="UniProtKB-KW"/>
</dbReference>
<feature type="domain" description="Helicase ATP-binding" evidence="12">
    <location>
        <begin position="65"/>
        <end position="257"/>
    </location>
</feature>
<keyword evidence="6" id="KW-0067">ATP-binding</keyword>
<dbReference type="OrthoDB" id="10265785at2759"/>
<dbReference type="GO" id="GO:0005524">
    <property type="term" value="F:ATP binding"/>
    <property type="evidence" value="ECO:0007669"/>
    <property type="project" value="UniProtKB-KW"/>
</dbReference>
<keyword evidence="7" id="KW-0694">RNA-binding</keyword>
<evidence type="ECO:0000256" key="4">
    <source>
        <dbReference type="ARBA" id="ARBA00022801"/>
    </source>
</evidence>
<dbReference type="InterPro" id="IPR014014">
    <property type="entry name" value="RNA_helicase_DEAD_Q_motif"/>
</dbReference>
<evidence type="ECO:0000256" key="1">
    <source>
        <dbReference type="ARBA" id="ARBA00012552"/>
    </source>
</evidence>
<evidence type="ECO:0000256" key="10">
    <source>
        <dbReference type="ARBA" id="ARBA00047984"/>
    </source>
</evidence>
<evidence type="ECO:0000259" key="14">
    <source>
        <dbReference type="PROSITE" id="PS51195"/>
    </source>
</evidence>
<dbReference type="EMBL" id="BKCP01004339">
    <property type="protein sequence ID" value="GER30265.1"/>
    <property type="molecule type" value="Genomic_DNA"/>
</dbReference>
<evidence type="ECO:0000256" key="9">
    <source>
        <dbReference type="ARBA" id="ARBA00025917"/>
    </source>
</evidence>